<gene>
    <name evidence="3" type="ORF">EZS27_021149</name>
</gene>
<sequence length="349" mass="40583">MPIAADDVITESGKNRIVHRLGYRRTERGFVSYQFIEKYRLIIVISLNQGFVLYGFKVNNYGRSRRKPAIIYINDKPVLFYKLVTDETTFRSPVAEAVDYTVFAGFGDDVISSYRQLSGAAPMMPRWALGYIHCRERFKTQEELLSIARKFRERKLPMDLIVQDWLYWGKYGWNAMQFDETTFPDATQMVKDLHDINVRLMISVWSRVDTASAVGKQLTANGAYIPERDWVDFHNPEAAAIYWKSFNEGLVQPHQVDAWWQDATEPENDDLHNRWVNKGTIPGDKLRNTYPLFVNKTVYEGYRQDNPGKRTMILTRSAFSGMQRYGTATWSGDVSNDCFCFHKIILMLK</sequence>
<name>A0A5J4R7X5_9ZZZZ</name>
<proteinExistence type="inferred from homology"/>
<protein>
    <submittedName>
        <fullName evidence="3">Alpha-xylosidase BoGH31A</fullName>
        <ecNumber evidence="3">3.2.1.177</ecNumber>
    </submittedName>
</protein>
<dbReference type="GO" id="GO:0061634">
    <property type="term" value="F:alpha-D-xyloside xylohydrolase"/>
    <property type="evidence" value="ECO:0007669"/>
    <property type="project" value="UniProtKB-EC"/>
</dbReference>
<feature type="domain" description="Glycoside hydrolase family 31 TIM barrel" evidence="2">
    <location>
        <begin position="122"/>
        <end position="337"/>
    </location>
</feature>
<dbReference type="InterPro" id="IPR051816">
    <property type="entry name" value="Glycosyl_Hydrolase_31"/>
</dbReference>
<dbReference type="InterPro" id="IPR017853">
    <property type="entry name" value="GH"/>
</dbReference>
<comment type="caution">
    <text evidence="3">The sequence shown here is derived from an EMBL/GenBank/DDBJ whole genome shotgun (WGS) entry which is preliminary data.</text>
</comment>
<dbReference type="PANTHER" id="PTHR43863:SF2">
    <property type="entry name" value="MALTASE-GLUCOAMYLASE"/>
    <property type="match status" value="1"/>
</dbReference>
<dbReference type="SUPFAM" id="SSF51445">
    <property type="entry name" value="(Trans)glycosidases"/>
    <property type="match status" value="1"/>
</dbReference>
<evidence type="ECO:0000259" key="2">
    <source>
        <dbReference type="Pfam" id="PF01055"/>
    </source>
</evidence>
<dbReference type="Gene3D" id="3.20.20.80">
    <property type="entry name" value="Glycosidases"/>
    <property type="match status" value="1"/>
</dbReference>
<dbReference type="InterPro" id="IPR000322">
    <property type="entry name" value="Glyco_hydro_31_TIM"/>
</dbReference>
<dbReference type="AlphaFoldDB" id="A0A5J4R7X5"/>
<dbReference type="EMBL" id="SNRY01001548">
    <property type="protein sequence ID" value="KAA6330106.1"/>
    <property type="molecule type" value="Genomic_DNA"/>
</dbReference>
<keyword evidence="3" id="KW-0326">Glycosidase</keyword>
<dbReference type="PANTHER" id="PTHR43863">
    <property type="entry name" value="HYDROLASE, PUTATIVE (AFU_ORTHOLOGUE AFUA_1G03140)-RELATED"/>
    <property type="match status" value="1"/>
</dbReference>
<keyword evidence="3" id="KW-0378">Hydrolase</keyword>
<dbReference type="GO" id="GO:0005975">
    <property type="term" value="P:carbohydrate metabolic process"/>
    <property type="evidence" value="ECO:0007669"/>
    <property type="project" value="InterPro"/>
</dbReference>
<evidence type="ECO:0000313" key="3">
    <source>
        <dbReference type="EMBL" id="KAA6330106.1"/>
    </source>
</evidence>
<dbReference type="EC" id="3.2.1.177" evidence="3"/>
<accession>A0A5J4R7X5</accession>
<comment type="similarity">
    <text evidence="1">Belongs to the glycosyl hydrolase 31 family.</text>
</comment>
<evidence type="ECO:0000256" key="1">
    <source>
        <dbReference type="ARBA" id="ARBA00007806"/>
    </source>
</evidence>
<dbReference type="Pfam" id="PF01055">
    <property type="entry name" value="Glyco_hydro_31_2nd"/>
    <property type="match status" value="1"/>
</dbReference>
<reference evidence="3" key="1">
    <citation type="submission" date="2019-03" db="EMBL/GenBank/DDBJ databases">
        <title>Single cell metagenomics reveals metabolic interactions within the superorganism composed of flagellate Streblomastix strix and complex community of Bacteroidetes bacteria on its surface.</title>
        <authorList>
            <person name="Treitli S.C."/>
            <person name="Kolisko M."/>
            <person name="Husnik F."/>
            <person name="Keeling P."/>
            <person name="Hampl V."/>
        </authorList>
    </citation>
    <scope>NUCLEOTIDE SEQUENCE</scope>
    <source>
        <strain evidence="3">STM</strain>
    </source>
</reference>
<organism evidence="3">
    <name type="scientific">termite gut metagenome</name>
    <dbReference type="NCBI Taxonomy" id="433724"/>
    <lineage>
        <taxon>unclassified sequences</taxon>
        <taxon>metagenomes</taxon>
        <taxon>organismal metagenomes</taxon>
    </lineage>
</organism>